<evidence type="ECO:0000256" key="2">
    <source>
        <dbReference type="ARBA" id="ARBA00023315"/>
    </source>
</evidence>
<comment type="similarity">
    <text evidence="3">Belongs to the acetyltransferase family. MAK3 subfamily.</text>
</comment>
<feature type="region of interest" description="Disordered" evidence="4">
    <location>
        <begin position="32"/>
        <end position="74"/>
    </location>
</feature>
<keyword evidence="6" id="KW-1185">Reference proteome</keyword>
<dbReference type="InterPro" id="IPR000182">
    <property type="entry name" value="GNAT_dom"/>
</dbReference>
<feature type="domain" description="N-acetyltransferase" evidence="5">
    <location>
        <begin position="82"/>
        <end position="234"/>
    </location>
</feature>
<dbReference type="AlphaFoldDB" id="A0AAF3FE67"/>
<dbReference type="PROSITE" id="PS51186">
    <property type="entry name" value="GNAT"/>
    <property type="match status" value="1"/>
</dbReference>
<evidence type="ECO:0000256" key="3">
    <source>
        <dbReference type="ARBA" id="ARBA00024025"/>
    </source>
</evidence>
<dbReference type="InterPro" id="IPR016181">
    <property type="entry name" value="Acyl_CoA_acyltransferase"/>
</dbReference>
<dbReference type="PANTHER" id="PTHR45896">
    <property type="entry name" value="N-ALPHA-ACETYLTRANSFERASE 30"/>
    <property type="match status" value="1"/>
</dbReference>
<organism evidence="6 7">
    <name type="scientific">Mesorhabditis belari</name>
    <dbReference type="NCBI Taxonomy" id="2138241"/>
    <lineage>
        <taxon>Eukaryota</taxon>
        <taxon>Metazoa</taxon>
        <taxon>Ecdysozoa</taxon>
        <taxon>Nematoda</taxon>
        <taxon>Chromadorea</taxon>
        <taxon>Rhabditida</taxon>
        <taxon>Rhabditina</taxon>
        <taxon>Rhabditomorpha</taxon>
        <taxon>Rhabditoidea</taxon>
        <taxon>Rhabditidae</taxon>
        <taxon>Mesorhabditinae</taxon>
        <taxon>Mesorhabditis</taxon>
    </lineage>
</organism>
<dbReference type="GO" id="GO:0031417">
    <property type="term" value="C:NatC complex"/>
    <property type="evidence" value="ECO:0007669"/>
    <property type="project" value="TreeGrafter"/>
</dbReference>
<proteinExistence type="inferred from homology"/>
<evidence type="ECO:0000259" key="5">
    <source>
        <dbReference type="PROSITE" id="PS51186"/>
    </source>
</evidence>
<dbReference type="Gene3D" id="3.40.630.30">
    <property type="match status" value="1"/>
</dbReference>
<sequence>MSEAGRSGLYSDTLASLERCVALSGGKEKAEMASQFSSSQKHTPLDSPSVSNSLDQPTGTSKAEPSKIDKRAQSAHNAQDIEFIGYKDETQIAEIMALITKDLSEPYSIYTYRYFIHGWPELCILARDLLSGKIVGTIVCKLEDVIKQASRRKGYIAMLAVDSDYRNMGIGTKLVQTAIQRMRHIGCDEVVLETEVTNKDASKLYGKLGFIREKRLFRYYLNGGDAFRLKLYFAPPLSYHALPQQQFQSTSPSPQPSFV</sequence>
<evidence type="ECO:0000256" key="1">
    <source>
        <dbReference type="ARBA" id="ARBA00022679"/>
    </source>
</evidence>
<keyword evidence="2" id="KW-0012">Acyltransferase</keyword>
<feature type="compositionally biased region" description="Polar residues" evidence="4">
    <location>
        <begin position="34"/>
        <end position="63"/>
    </location>
</feature>
<accession>A0AAF3FE67</accession>
<evidence type="ECO:0000256" key="4">
    <source>
        <dbReference type="SAM" id="MobiDB-lite"/>
    </source>
</evidence>
<keyword evidence="1" id="KW-0808">Transferase</keyword>
<protein>
    <submittedName>
        <fullName evidence="7">N-acetyltransferase domain-containing protein</fullName>
    </submittedName>
</protein>
<dbReference type="PANTHER" id="PTHR45896:SF1">
    <property type="entry name" value="N-ALPHA-ACETYLTRANSFERASE 30"/>
    <property type="match status" value="1"/>
</dbReference>
<dbReference type="SUPFAM" id="SSF55729">
    <property type="entry name" value="Acyl-CoA N-acyltransferases (Nat)"/>
    <property type="match status" value="1"/>
</dbReference>
<dbReference type="WBParaSite" id="MBELARI_LOCUS5246">
    <property type="protein sequence ID" value="MBELARI_LOCUS5246"/>
    <property type="gene ID" value="MBELARI_LOCUS5246"/>
</dbReference>
<reference evidence="7" key="1">
    <citation type="submission" date="2024-02" db="UniProtKB">
        <authorList>
            <consortium name="WormBaseParasite"/>
        </authorList>
    </citation>
    <scope>IDENTIFICATION</scope>
</reference>
<dbReference type="InterPro" id="IPR044542">
    <property type="entry name" value="NAA30-like"/>
</dbReference>
<dbReference type="Pfam" id="PF00583">
    <property type="entry name" value="Acetyltransf_1"/>
    <property type="match status" value="1"/>
</dbReference>
<evidence type="ECO:0000313" key="6">
    <source>
        <dbReference type="Proteomes" id="UP000887575"/>
    </source>
</evidence>
<dbReference type="CDD" id="cd04301">
    <property type="entry name" value="NAT_SF"/>
    <property type="match status" value="1"/>
</dbReference>
<dbReference type="Proteomes" id="UP000887575">
    <property type="component" value="Unassembled WGS sequence"/>
</dbReference>
<evidence type="ECO:0000313" key="7">
    <source>
        <dbReference type="WBParaSite" id="MBELARI_LOCUS5246"/>
    </source>
</evidence>
<name>A0AAF3FE67_9BILA</name>
<dbReference type="GO" id="GO:0004596">
    <property type="term" value="F:protein-N-terminal amino-acid acetyltransferase activity"/>
    <property type="evidence" value="ECO:0007669"/>
    <property type="project" value="InterPro"/>
</dbReference>